<evidence type="ECO:0000313" key="4">
    <source>
        <dbReference type="EMBL" id="BBL45298.1"/>
    </source>
</evidence>
<proteinExistence type="predicted"/>
<dbReference type="RefSeq" id="WP_258393337.1">
    <property type="nucleotide sequence ID" value="NZ_AP019769.1"/>
</dbReference>
<dbReference type="GO" id="GO:1990904">
    <property type="term" value="C:ribonucleoprotein complex"/>
    <property type="evidence" value="ECO:0007669"/>
    <property type="project" value="UniProtKB-KW"/>
</dbReference>
<gene>
    <name evidence="4" type="ORF">MJ1_0123</name>
</gene>
<keyword evidence="2" id="KW-0687">Ribonucleoprotein</keyword>
<dbReference type="GeneID" id="74568074"/>
<sequence>MVSFDDIRRGLNDINNKIIIGTEETIKMIKNNKIEKVFLAKNVPEDTKKDIEYYSKLSNFEIEYLNYTNEEIGILLKKPFKISVISIING</sequence>
<dbReference type="SUPFAM" id="SSF55315">
    <property type="entry name" value="L30e-like"/>
    <property type="match status" value="1"/>
</dbReference>
<name>A0A915SCD8_9ARCH</name>
<reference evidence="5" key="1">
    <citation type="journal article" date="2022" name="Int. J. Syst. Evol. Microbiol.">
        <title>Nanobdella aerobiophila gen. nov., sp. nov., a thermoacidophilic, obligate ectosymbiotic archaeon, and proposal of Nanobdellaceae fam. nov., Nanobdellales ord. nov. and Nanobdellia class. nov.</title>
        <authorList>
            <person name="Kato S."/>
            <person name="Ogasawara A."/>
            <person name="Itoh T."/>
            <person name="Sakai H.D."/>
            <person name="Shimizu M."/>
            <person name="Yuki M."/>
            <person name="Kaneko M."/>
            <person name="Takashina T."/>
            <person name="Ohkuma M."/>
        </authorList>
    </citation>
    <scope>NUCLEOTIDE SEQUENCE [LARGE SCALE GENOMIC DNA]</scope>
    <source>
        <strain evidence="5">MJ1</strain>
    </source>
</reference>
<dbReference type="Pfam" id="PF01248">
    <property type="entry name" value="Ribosomal_L7Ae"/>
    <property type="match status" value="1"/>
</dbReference>
<dbReference type="Gene3D" id="3.30.1330.30">
    <property type="match status" value="1"/>
</dbReference>
<evidence type="ECO:0000256" key="1">
    <source>
        <dbReference type="ARBA" id="ARBA00022980"/>
    </source>
</evidence>
<feature type="domain" description="Ribosomal protein eL8/eL30/eS12/Gadd45" evidence="3">
    <location>
        <begin position="15"/>
        <end position="89"/>
    </location>
</feature>
<accession>A0A915SCD8</accession>
<dbReference type="PANTHER" id="PTHR11449">
    <property type="entry name" value="RIBOSOMAL PROTEIN L30"/>
    <property type="match status" value="1"/>
</dbReference>
<dbReference type="InterPro" id="IPR029064">
    <property type="entry name" value="Ribosomal_eL30-like_sf"/>
</dbReference>
<dbReference type="KEGG" id="naer:MJ1_0123"/>
<dbReference type="InterPro" id="IPR039109">
    <property type="entry name" value="Ribosomal_eL30-like"/>
</dbReference>
<evidence type="ECO:0000313" key="5">
    <source>
        <dbReference type="Proteomes" id="UP001055553"/>
    </source>
</evidence>
<dbReference type="AlphaFoldDB" id="A0A915SCD8"/>
<evidence type="ECO:0000259" key="3">
    <source>
        <dbReference type="Pfam" id="PF01248"/>
    </source>
</evidence>
<dbReference type="GO" id="GO:0005840">
    <property type="term" value="C:ribosome"/>
    <property type="evidence" value="ECO:0007669"/>
    <property type="project" value="UniProtKB-KW"/>
</dbReference>
<keyword evidence="1 4" id="KW-0689">Ribosomal protein</keyword>
<dbReference type="EMBL" id="AP019769">
    <property type="protein sequence ID" value="BBL45298.1"/>
    <property type="molecule type" value="Genomic_DNA"/>
</dbReference>
<dbReference type="Proteomes" id="UP001055553">
    <property type="component" value="Chromosome"/>
</dbReference>
<dbReference type="GO" id="GO:0003723">
    <property type="term" value="F:RNA binding"/>
    <property type="evidence" value="ECO:0007669"/>
    <property type="project" value="InterPro"/>
</dbReference>
<organism evidence="4 5">
    <name type="scientific">Nanobdella aerobiophila</name>
    <dbReference type="NCBI Taxonomy" id="2586965"/>
    <lineage>
        <taxon>Archaea</taxon>
        <taxon>Nanobdellota</taxon>
        <taxon>Nanobdellia</taxon>
        <taxon>Nanobdellales</taxon>
        <taxon>Nanobdellaceae</taxon>
        <taxon>Nanobdella</taxon>
    </lineage>
</organism>
<keyword evidence="5" id="KW-1185">Reference proteome</keyword>
<dbReference type="InterPro" id="IPR004038">
    <property type="entry name" value="Ribosomal_eL8/eL30/eS12/Gad45"/>
</dbReference>
<evidence type="ECO:0000256" key="2">
    <source>
        <dbReference type="ARBA" id="ARBA00023274"/>
    </source>
</evidence>
<protein>
    <submittedName>
        <fullName evidence="4">50S ribosomal protein L30e</fullName>
    </submittedName>
</protein>